<evidence type="ECO:0000313" key="2">
    <source>
        <dbReference type="Proteomes" id="UP000094023"/>
    </source>
</evidence>
<dbReference type="PATRIC" id="fig|1354337.4.peg.3069"/>
<gene>
    <name evidence="1" type="ORF">M983_2982</name>
</gene>
<dbReference type="OrthoDB" id="6459744at2"/>
<dbReference type="RefSeq" id="WP_066752782.1">
    <property type="nucleotide sequence ID" value="NZ_LXEN01000150.1"/>
</dbReference>
<keyword evidence="2" id="KW-1185">Reference proteome</keyword>
<dbReference type="Proteomes" id="UP000094023">
    <property type="component" value="Unassembled WGS sequence"/>
</dbReference>
<reference evidence="1 2" key="1">
    <citation type="submission" date="2016-04" db="EMBL/GenBank/DDBJ databases">
        <title>ATOL: Assembling a taxonomically balanced genome-scale reconstruction of the evolutionary history of the Enterobacteriaceae.</title>
        <authorList>
            <person name="Plunkett G.III."/>
            <person name="Neeno-Eckwall E.C."/>
            <person name="Glasner J.D."/>
            <person name="Perna N.T."/>
        </authorList>
    </citation>
    <scope>NUCLEOTIDE SEQUENCE [LARGE SCALE GENOMIC DNA]</scope>
    <source>
        <strain evidence="1 2">ATCC 19692</strain>
    </source>
</reference>
<dbReference type="AlphaFoldDB" id="A0A198FDT9"/>
<organism evidence="1 2">
    <name type="scientific">Proteus myxofaciens ATCC 19692</name>
    <dbReference type="NCBI Taxonomy" id="1354337"/>
    <lineage>
        <taxon>Bacteria</taxon>
        <taxon>Pseudomonadati</taxon>
        <taxon>Pseudomonadota</taxon>
        <taxon>Gammaproteobacteria</taxon>
        <taxon>Enterobacterales</taxon>
        <taxon>Morganellaceae</taxon>
        <taxon>Proteus</taxon>
    </lineage>
</organism>
<evidence type="ECO:0000313" key="1">
    <source>
        <dbReference type="EMBL" id="OAT22569.1"/>
    </source>
</evidence>
<name>A0A198FDT9_9GAMM</name>
<protein>
    <submittedName>
        <fullName evidence="1">Uncharacterized protein</fullName>
    </submittedName>
</protein>
<proteinExistence type="predicted"/>
<dbReference type="STRING" id="1354337.M983_2982"/>
<accession>A0A198FDT9</accession>
<comment type="caution">
    <text evidence="1">The sequence shown here is derived from an EMBL/GenBank/DDBJ whole genome shotgun (WGS) entry which is preliminary data.</text>
</comment>
<dbReference type="EMBL" id="LXEN01000150">
    <property type="protein sequence ID" value="OAT22569.1"/>
    <property type="molecule type" value="Genomic_DNA"/>
</dbReference>
<sequence>MKITEQILALYKTGELVDRDLVTRDLDTTQGGASRALAYLHNLGALTQVSEERPLRYRVIETAESIYHAMIEERKCGESIYLEKLNIQKAKKRGLPTLKWVKHATSNFALMGKLPTEPYDSLVRAVRGPIANNADEALKAWDKREMNNAH</sequence>